<comment type="caution">
    <text evidence="1">The sequence shown here is derived from an EMBL/GenBank/DDBJ whole genome shotgun (WGS) entry which is preliminary data.</text>
</comment>
<evidence type="ECO:0000313" key="1">
    <source>
        <dbReference type="EMBL" id="KAK1142592.1"/>
    </source>
</evidence>
<dbReference type="EMBL" id="JAOPJF010000049">
    <property type="protein sequence ID" value="KAK1142592.1"/>
    <property type="molecule type" value="Genomic_DNA"/>
</dbReference>
<proteinExistence type="predicted"/>
<sequence length="412" mass="44631">MVSKIPLVHNPHYRKSGIKSYAYLIRKYNIHPTRDGPYFIGRTIHQTGRPFTSKPVGGRVRFHDVMQKQFSERDLHQVDADDIQNESLYFVPASVGSPPQALNLVPDTASSDLWVRSIAQSREDRPAFDPSKSTTSSIAEQFSWKVSNLDNSSASGSVVSDDVILGEELTIKSQHIAIADTLSSGFDQTAADGILGLAFGAASNFRPEAKGLVETIQGQDDLASSAKLFTAKFALSKASGQESPFFTFGGIDENINIGGEGTIHYAPINKSHSLWSFESTTATIAGTAIDRPENIAIVDTDAALTLFEDSICQTIYNAIPGAFYDGESQGFLFPVNTDPVQLPTIELDIGGRLFSIPKSSLGFAEAKPGYLYGAVQSRGSIEFDVLGRSFLEGIYAVFDISNHRFGAVQVAN</sequence>
<name>A0ACC3AXC4_9EURO</name>
<reference evidence="1 2" key="1">
    <citation type="journal article" date="2023" name="ACS Omega">
        <title>Identification of the Neoaspergillic Acid Biosynthesis Gene Cluster by Establishing an In Vitro CRISPR-Ribonucleoprotein Genetic System in Aspergillus melleus.</title>
        <authorList>
            <person name="Yuan B."/>
            <person name="Grau M.F."/>
            <person name="Murata R.M."/>
            <person name="Torok T."/>
            <person name="Venkateswaran K."/>
            <person name="Stajich J.E."/>
            <person name="Wang C.C.C."/>
        </authorList>
    </citation>
    <scope>NUCLEOTIDE SEQUENCE [LARGE SCALE GENOMIC DNA]</scope>
    <source>
        <strain evidence="1 2">IMV 1140</strain>
    </source>
</reference>
<protein>
    <submittedName>
        <fullName evidence="1">Uncharacterized protein</fullName>
    </submittedName>
</protein>
<evidence type="ECO:0000313" key="2">
    <source>
        <dbReference type="Proteomes" id="UP001177260"/>
    </source>
</evidence>
<gene>
    <name evidence="1" type="ORF">N8T08_007568</name>
</gene>
<dbReference type="Proteomes" id="UP001177260">
    <property type="component" value="Unassembled WGS sequence"/>
</dbReference>
<keyword evidence="2" id="KW-1185">Reference proteome</keyword>
<accession>A0ACC3AXC4</accession>
<organism evidence="1 2">
    <name type="scientific">Aspergillus melleus</name>
    <dbReference type="NCBI Taxonomy" id="138277"/>
    <lineage>
        <taxon>Eukaryota</taxon>
        <taxon>Fungi</taxon>
        <taxon>Dikarya</taxon>
        <taxon>Ascomycota</taxon>
        <taxon>Pezizomycotina</taxon>
        <taxon>Eurotiomycetes</taxon>
        <taxon>Eurotiomycetidae</taxon>
        <taxon>Eurotiales</taxon>
        <taxon>Aspergillaceae</taxon>
        <taxon>Aspergillus</taxon>
        <taxon>Aspergillus subgen. Circumdati</taxon>
    </lineage>
</organism>